<dbReference type="PROSITE" id="PS00674">
    <property type="entry name" value="AAA"/>
    <property type="match status" value="1"/>
</dbReference>
<dbReference type="Pfam" id="PF00069">
    <property type="entry name" value="Pkinase"/>
    <property type="match status" value="1"/>
</dbReference>
<dbReference type="InterPro" id="IPR003959">
    <property type="entry name" value="ATPase_AAA_core"/>
</dbReference>
<dbReference type="Gene3D" id="3.40.50.300">
    <property type="entry name" value="P-loop containing nucleotide triphosphate hydrolases"/>
    <property type="match status" value="1"/>
</dbReference>
<dbReference type="GO" id="GO:0016887">
    <property type="term" value="F:ATP hydrolysis activity"/>
    <property type="evidence" value="ECO:0007669"/>
    <property type="project" value="InterPro"/>
</dbReference>
<dbReference type="CDD" id="cd14014">
    <property type="entry name" value="STKc_PknB_like"/>
    <property type="match status" value="1"/>
</dbReference>
<organism evidence="6 7">
    <name type="scientific">Candidatus Desantisbacteria bacterium CG1_02_38_46</name>
    <dbReference type="NCBI Taxonomy" id="1817893"/>
    <lineage>
        <taxon>Bacteria</taxon>
        <taxon>Candidatus Desantisiibacteriota</taxon>
    </lineage>
</organism>
<dbReference type="PROSITE" id="PS00108">
    <property type="entry name" value="PROTEIN_KINASE_ST"/>
    <property type="match status" value="1"/>
</dbReference>
<dbReference type="FunFam" id="3.40.50.300:FF:001025">
    <property type="entry name" value="ATPase family, AAA domain-containing 2B"/>
    <property type="match status" value="1"/>
</dbReference>
<evidence type="ECO:0000256" key="1">
    <source>
        <dbReference type="ARBA" id="ARBA00022741"/>
    </source>
</evidence>
<dbReference type="Gene3D" id="1.10.510.10">
    <property type="entry name" value="Transferase(Phosphotransferase) domain 1"/>
    <property type="match status" value="1"/>
</dbReference>
<evidence type="ECO:0000313" key="7">
    <source>
        <dbReference type="Proteomes" id="UP000182278"/>
    </source>
</evidence>
<dbReference type="InterPro" id="IPR000719">
    <property type="entry name" value="Prot_kinase_dom"/>
</dbReference>
<evidence type="ECO:0000256" key="2">
    <source>
        <dbReference type="ARBA" id="ARBA00022840"/>
    </source>
</evidence>
<dbReference type="PANTHER" id="PTHR23077">
    <property type="entry name" value="AAA-FAMILY ATPASE"/>
    <property type="match status" value="1"/>
</dbReference>
<reference evidence="6 7" key="1">
    <citation type="journal article" date="2016" name="Environ. Microbiol.">
        <title>Genomic resolution of a cold subsurface aquifer community provides metabolic insights for novel microbes adapted to high CO concentrations.</title>
        <authorList>
            <person name="Probst A.J."/>
            <person name="Castelle C.J."/>
            <person name="Singh A."/>
            <person name="Brown C.T."/>
            <person name="Anantharaman K."/>
            <person name="Sharon I."/>
            <person name="Hug L.A."/>
            <person name="Burstein D."/>
            <person name="Emerson J.B."/>
            <person name="Thomas B.C."/>
            <person name="Banfield J.F."/>
        </authorList>
    </citation>
    <scope>NUCLEOTIDE SEQUENCE [LARGE SCALE GENOMIC DNA]</scope>
    <source>
        <strain evidence="6">CG1_02_38_46</strain>
    </source>
</reference>
<feature type="domain" description="Protein kinase" evidence="5">
    <location>
        <begin position="21"/>
        <end position="291"/>
    </location>
</feature>
<evidence type="ECO:0000256" key="3">
    <source>
        <dbReference type="ARBA" id="ARBA00023054"/>
    </source>
</evidence>
<dbReference type="SMART" id="SM00220">
    <property type="entry name" value="S_TKc"/>
    <property type="match status" value="1"/>
</dbReference>
<dbReference type="STRING" id="1817893.AUJ66_04125"/>
<evidence type="ECO:0000313" key="6">
    <source>
        <dbReference type="EMBL" id="OIN97178.1"/>
    </source>
</evidence>
<dbReference type="SUPFAM" id="SSF56112">
    <property type="entry name" value="Protein kinase-like (PK-like)"/>
    <property type="match status" value="1"/>
</dbReference>
<dbReference type="Proteomes" id="UP000182278">
    <property type="component" value="Unassembled WGS sequence"/>
</dbReference>
<dbReference type="PROSITE" id="PS50011">
    <property type="entry name" value="PROTEIN_KINASE_DOM"/>
    <property type="match status" value="1"/>
</dbReference>
<accession>A0A1J4SES0</accession>
<dbReference type="Gene3D" id="1.10.8.60">
    <property type="match status" value="1"/>
</dbReference>
<gene>
    <name evidence="6" type="ORF">AUJ66_04125</name>
</gene>
<dbReference type="InterPro" id="IPR050168">
    <property type="entry name" value="AAA_ATPase_domain"/>
</dbReference>
<dbReference type="GO" id="GO:0005524">
    <property type="term" value="F:ATP binding"/>
    <property type="evidence" value="ECO:0007669"/>
    <property type="project" value="UniProtKB-KW"/>
</dbReference>
<keyword evidence="3" id="KW-0175">Coiled coil</keyword>
<dbReference type="Pfam" id="PF00004">
    <property type="entry name" value="AAA"/>
    <property type="match status" value="1"/>
</dbReference>
<dbReference type="SUPFAM" id="SSF52540">
    <property type="entry name" value="P-loop containing nucleoside triphosphate hydrolases"/>
    <property type="match status" value="1"/>
</dbReference>
<keyword evidence="2 4" id="KW-0067">ATP-binding</keyword>
<dbReference type="InterPro" id="IPR003593">
    <property type="entry name" value="AAA+_ATPase"/>
</dbReference>
<sequence>MSRKIPQNALLTAGEVIKDTYTIDCFIGAGAFAEVYRVKHKFLGLQALKVLKPDVFKREEQSNFISEATILSHITHPNVVRVFEANSFKKDDKELFFISMEYVSGETLFQLLKRKIRIALPLALSIQRDICAGLSVAHRQEPPVIHRDIKPQNVLLSYDTSMPTGKVSDFGVAKAVDPKTRMTGAAGTVTYLPPESPWGFHTPASDVFSAGIVFYQMVTGIAPWTYDLTGAEDDIDAMEIAVLKARKQKPQKPSFINDQCDSQLDEIILKAIQDDQSQRFKDGTEFLSALLDYENRDKRPIIQKTDMREPEAIKKIKEGSGFSGVAGMEELKELLYSEIILPLQQKDLYNKYRISLPNGILLYGPPGCGKTFISKKLSEEINYTFIEVRPSDLASTYVHGTQQKIGRLFQRAREKAPSIIFIDEIDAIIPKRSDKLDHHYSSEVNEFLSQVSECSRDGIVVIATTNRPDRIDQAALRTGRFDKLIYVPPPDYDARAALFDMFLSGRPTSPDIKSNSLASATENYMASDIEMIINEAARSALKKKSDITFKILSDTISIVSPSVSREMIKYYDNFKNKRSF</sequence>
<evidence type="ECO:0000256" key="4">
    <source>
        <dbReference type="RuleBase" id="RU003651"/>
    </source>
</evidence>
<comment type="caution">
    <text evidence="6">The sequence shown here is derived from an EMBL/GenBank/DDBJ whole genome shotgun (WGS) entry which is preliminary data.</text>
</comment>
<comment type="similarity">
    <text evidence="4">Belongs to the AAA ATPase family.</text>
</comment>
<dbReference type="InterPro" id="IPR027417">
    <property type="entry name" value="P-loop_NTPase"/>
</dbReference>
<dbReference type="InterPro" id="IPR011009">
    <property type="entry name" value="Kinase-like_dom_sf"/>
</dbReference>
<keyword evidence="1 4" id="KW-0547">Nucleotide-binding</keyword>
<dbReference type="InterPro" id="IPR003960">
    <property type="entry name" value="ATPase_AAA_CS"/>
</dbReference>
<dbReference type="InterPro" id="IPR008271">
    <property type="entry name" value="Ser/Thr_kinase_AS"/>
</dbReference>
<evidence type="ECO:0000259" key="5">
    <source>
        <dbReference type="PROSITE" id="PS50011"/>
    </source>
</evidence>
<proteinExistence type="inferred from homology"/>
<protein>
    <recommendedName>
        <fullName evidence="5">Protein kinase domain-containing protein</fullName>
    </recommendedName>
</protein>
<dbReference type="GO" id="GO:0004672">
    <property type="term" value="F:protein kinase activity"/>
    <property type="evidence" value="ECO:0007669"/>
    <property type="project" value="InterPro"/>
</dbReference>
<dbReference type="EMBL" id="MNUO01000061">
    <property type="protein sequence ID" value="OIN97178.1"/>
    <property type="molecule type" value="Genomic_DNA"/>
</dbReference>
<dbReference type="AlphaFoldDB" id="A0A1J4SES0"/>
<dbReference type="SMART" id="SM00382">
    <property type="entry name" value="AAA"/>
    <property type="match status" value="1"/>
</dbReference>
<name>A0A1J4SES0_9BACT</name>